<evidence type="ECO:0000256" key="1">
    <source>
        <dbReference type="SAM" id="MobiDB-lite"/>
    </source>
</evidence>
<reference evidence="2" key="1">
    <citation type="submission" date="2021-01" db="EMBL/GenBank/DDBJ databases">
        <authorList>
            <person name="Corre E."/>
            <person name="Pelletier E."/>
            <person name="Niang G."/>
            <person name="Scheremetjew M."/>
            <person name="Finn R."/>
            <person name="Kale V."/>
            <person name="Holt S."/>
            <person name="Cochrane G."/>
            <person name="Meng A."/>
            <person name="Brown T."/>
            <person name="Cohen L."/>
        </authorList>
    </citation>
    <scope>NUCLEOTIDE SEQUENCE</scope>
    <source>
        <strain evidence="2">GSBS06</strain>
    </source>
</reference>
<organism evidence="2">
    <name type="scientific">Aplanochytrium stocchinoi</name>
    <dbReference type="NCBI Taxonomy" id="215587"/>
    <lineage>
        <taxon>Eukaryota</taxon>
        <taxon>Sar</taxon>
        <taxon>Stramenopiles</taxon>
        <taxon>Bigyra</taxon>
        <taxon>Labyrinthulomycetes</taxon>
        <taxon>Thraustochytrida</taxon>
        <taxon>Thraustochytriidae</taxon>
        <taxon>Aplanochytrium</taxon>
    </lineage>
</organism>
<gene>
    <name evidence="2" type="ORF">ASTO00021_LOCUS10158</name>
</gene>
<name>A0A7S3LTP3_9STRA</name>
<feature type="compositionally biased region" description="Basic residues" evidence="1">
    <location>
        <begin position="185"/>
        <end position="212"/>
    </location>
</feature>
<proteinExistence type="predicted"/>
<dbReference type="InterPro" id="IPR036867">
    <property type="entry name" value="R3H_dom_sf"/>
</dbReference>
<feature type="compositionally biased region" description="Polar residues" evidence="1">
    <location>
        <begin position="173"/>
        <end position="183"/>
    </location>
</feature>
<dbReference type="SUPFAM" id="SSF82708">
    <property type="entry name" value="R3H domain"/>
    <property type="match status" value="1"/>
</dbReference>
<feature type="compositionally biased region" description="Polar residues" evidence="1">
    <location>
        <begin position="443"/>
        <end position="458"/>
    </location>
</feature>
<dbReference type="AlphaFoldDB" id="A0A7S3LTP3"/>
<evidence type="ECO:0000313" key="2">
    <source>
        <dbReference type="EMBL" id="CAE0440003.1"/>
    </source>
</evidence>
<accession>A0A7S3LTP3</accession>
<feature type="region of interest" description="Disordered" evidence="1">
    <location>
        <begin position="438"/>
        <end position="514"/>
    </location>
</feature>
<feature type="compositionally biased region" description="Basic and acidic residues" evidence="1">
    <location>
        <begin position="495"/>
        <end position="505"/>
    </location>
</feature>
<sequence>MKSGPKSQTATGATSMEAVKVVIDYSELEEDERILDLKLRSIQSRAMKGAGDEIAKDVYANVVILRKKYNKNKRRNRSTKLNKLKNSLAAMLKLCEEEVHREIVTTEDKKDHNRSQSQFAEDETFFVIPSSGGSKIVDGVSSQLKEDLFLHEDEISLDDLDGISDVEQDQEQQTESFEKGNNNKQKQKQRKQKPKPAPKPLQHKQKRPRKWWHSLTEDDPITMEPLRKLKYPPFEIVVKSHEFDRPNVTHHFDGKVLAHYIVSTGNFSNPNNRQELTREDCMRLDEYLAVNRLPKAKVVDAYDLSKMVRIESSDRGRANLLQMEAAVVMQSLFSFDNPGRSGVGSHDRYHTGFNNNHRSNSSFGTTRLVNRVVEQRGGMTVFDGNQWDAVMESTLDDREEFPEMPVSTNPTQLHLSASNWGTSRINAHRTSRSREAFPALGSTAPSNHPTTSVSTNVPGSAGASAWNAPLANPGGWNRDSSKALAESLATASGDAFKEKKAEQPKPADGATMSMSSRARVNLLSPSSPYENAAEIAILDQFQNSLENNGGNIFLCSFTPSIAELARSLGLNWISQIERKLIEFVRNGPSIGVLTPHFPVMPRKKRAFLTMMCRNYFGLDTVTMDQEHHSWVQVSKIPASGEPEVTLTKALMQWGSSWLNPNYSAKAPKFPMYDERFQCIILYGLQSNRKISNQDMYDALDNLCRRSEFAITWLGQDDVILEFGDRIVARKVYTRLKHMASLQNYVKFNQLQWWPCNPAWAVLQMQAKSRSLLQGQRATKEERRRLKTAQRLDHERELMGTQKWNLKSGWDSDDENDKILLRKPSTEQNIERVTNNKWSILS</sequence>
<protein>
    <submittedName>
        <fullName evidence="2">Uncharacterized protein</fullName>
    </submittedName>
</protein>
<feature type="region of interest" description="Disordered" evidence="1">
    <location>
        <begin position="167"/>
        <end position="213"/>
    </location>
</feature>
<dbReference type="EMBL" id="HBIN01013447">
    <property type="protein sequence ID" value="CAE0440003.1"/>
    <property type="molecule type" value="Transcribed_RNA"/>
</dbReference>
<dbReference type="GO" id="GO:0003676">
    <property type="term" value="F:nucleic acid binding"/>
    <property type="evidence" value="ECO:0007669"/>
    <property type="project" value="InterPro"/>
</dbReference>